<protein>
    <recommendedName>
        <fullName evidence="3">S-adenosyl methyltransferase</fullName>
    </recommendedName>
</protein>
<dbReference type="EMBL" id="BMNC01000030">
    <property type="protein sequence ID" value="GGN29243.1"/>
    <property type="molecule type" value="Genomic_DNA"/>
</dbReference>
<gene>
    <name evidence="1" type="ORF">GCM10011609_86130</name>
</gene>
<evidence type="ECO:0008006" key="3">
    <source>
        <dbReference type="Google" id="ProtNLM"/>
    </source>
</evidence>
<keyword evidence="2" id="KW-1185">Reference proteome</keyword>
<accession>A0ABQ2ITM5</accession>
<sequence length="288" mass="31319">MVDSDQEQFPPHGVDLENPSVARVYDYLLDGGAHWEIDRTFADQALREVPSLKSIAKANRSFLHRVVRHLTRRGIRQFVDIGSGLPTMGAAHQIAEQVAPGEVSVVYADNDPLAVAHSELLLGHDGDPARHAAVHADLRDPDRLWSRVGATGVIDLSKPVALLLVAVLHTQQPGTDGTDIGPQAVARYRDLIAPQSYLALSHITDQDVPDALGDGLVAFEQMCASVGTPALWRSREQIEELFGSFPLLTPGPTWIPLWHPEDASSDAPVVRFETPNESALWGGVARKP</sequence>
<dbReference type="InterPro" id="IPR029063">
    <property type="entry name" value="SAM-dependent_MTases_sf"/>
</dbReference>
<dbReference type="RefSeq" id="WP_229694310.1">
    <property type="nucleotide sequence ID" value="NZ_BMNC01000030.1"/>
</dbReference>
<organism evidence="1 2">
    <name type="scientific">Lentzea pudingi</name>
    <dbReference type="NCBI Taxonomy" id="1789439"/>
    <lineage>
        <taxon>Bacteria</taxon>
        <taxon>Bacillati</taxon>
        <taxon>Actinomycetota</taxon>
        <taxon>Actinomycetes</taxon>
        <taxon>Pseudonocardiales</taxon>
        <taxon>Pseudonocardiaceae</taxon>
        <taxon>Lentzea</taxon>
    </lineage>
</organism>
<dbReference type="Pfam" id="PF04672">
    <property type="entry name" value="Methyltransf_19"/>
    <property type="match status" value="1"/>
</dbReference>
<dbReference type="Gene3D" id="3.40.50.150">
    <property type="entry name" value="Vaccinia Virus protein VP39"/>
    <property type="match status" value="1"/>
</dbReference>
<dbReference type="Proteomes" id="UP000597656">
    <property type="component" value="Unassembled WGS sequence"/>
</dbReference>
<evidence type="ECO:0000313" key="2">
    <source>
        <dbReference type="Proteomes" id="UP000597656"/>
    </source>
</evidence>
<dbReference type="SUPFAM" id="SSF53335">
    <property type="entry name" value="S-adenosyl-L-methionine-dependent methyltransferases"/>
    <property type="match status" value="1"/>
</dbReference>
<name>A0ABQ2ITM5_9PSEU</name>
<comment type="caution">
    <text evidence="1">The sequence shown here is derived from an EMBL/GenBank/DDBJ whole genome shotgun (WGS) entry which is preliminary data.</text>
</comment>
<reference evidence="2" key="1">
    <citation type="journal article" date="2019" name="Int. J. Syst. Evol. Microbiol.">
        <title>The Global Catalogue of Microorganisms (GCM) 10K type strain sequencing project: providing services to taxonomists for standard genome sequencing and annotation.</title>
        <authorList>
            <consortium name="The Broad Institute Genomics Platform"/>
            <consortium name="The Broad Institute Genome Sequencing Center for Infectious Disease"/>
            <person name="Wu L."/>
            <person name="Ma J."/>
        </authorList>
    </citation>
    <scope>NUCLEOTIDE SEQUENCE [LARGE SCALE GENOMIC DNA]</scope>
    <source>
        <strain evidence="2">CGMCC 4.7319</strain>
    </source>
</reference>
<dbReference type="InterPro" id="IPR006764">
    <property type="entry name" value="SAM_dep_MeTrfase_SAV2177_type"/>
</dbReference>
<dbReference type="PIRSF" id="PIRSF017393">
    <property type="entry name" value="MTase_SAV2177"/>
    <property type="match status" value="1"/>
</dbReference>
<proteinExistence type="predicted"/>
<evidence type="ECO:0000313" key="1">
    <source>
        <dbReference type="EMBL" id="GGN29243.1"/>
    </source>
</evidence>